<accession>A0A4D4KAN2</accession>
<gene>
    <name evidence="2" type="ORF">SANT12839_048120</name>
</gene>
<name>A0A4D4KAN2_9ACTN</name>
<dbReference type="AlphaFoldDB" id="A0A4D4KAN2"/>
<dbReference type="Proteomes" id="UP000299290">
    <property type="component" value="Unassembled WGS sequence"/>
</dbReference>
<keyword evidence="1" id="KW-0175">Coiled coil</keyword>
<keyword evidence="3" id="KW-1185">Reference proteome</keyword>
<evidence type="ECO:0000313" key="2">
    <source>
        <dbReference type="EMBL" id="GDY43930.1"/>
    </source>
</evidence>
<feature type="coiled-coil region" evidence="1">
    <location>
        <begin position="25"/>
        <end position="52"/>
    </location>
</feature>
<evidence type="ECO:0000313" key="3">
    <source>
        <dbReference type="Proteomes" id="UP000299290"/>
    </source>
</evidence>
<proteinExistence type="predicted"/>
<dbReference type="EMBL" id="BJHV01000001">
    <property type="protein sequence ID" value="GDY43930.1"/>
    <property type="molecule type" value="Genomic_DNA"/>
</dbReference>
<organism evidence="2 3">
    <name type="scientific">Streptomyces antimycoticus</name>
    <dbReference type="NCBI Taxonomy" id="68175"/>
    <lineage>
        <taxon>Bacteria</taxon>
        <taxon>Bacillati</taxon>
        <taxon>Actinomycetota</taxon>
        <taxon>Actinomycetes</taxon>
        <taxon>Kitasatosporales</taxon>
        <taxon>Streptomycetaceae</taxon>
        <taxon>Streptomyces</taxon>
        <taxon>Streptomyces violaceusniger group</taxon>
    </lineage>
</organism>
<protein>
    <submittedName>
        <fullName evidence="2">Uncharacterized protein</fullName>
    </submittedName>
</protein>
<sequence length="67" mass="7389">MRGARDQRADDKGELVLTEQERALLAEIAAMTERLRGELEDIRAEVMEIQEGRATGAAAPSVRRLPA</sequence>
<comment type="caution">
    <text evidence="2">The sequence shown here is derived from an EMBL/GenBank/DDBJ whole genome shotgun (WGS) entry which is preliminary data.</text>
</comment>
<reference evidence="2 3" key="1">
    <citation type="journal article" date="2020" name="Int. J. Syst. Evol. Microbiol.">
        <title>Reclassification of Streptomyces castelarensis and Streptomyces sporoclivatus as later heterotypic synonyms of Streptomyces antimycoticus.</title>
        <authorList>
            <person name="Komaki H."/>
            <person name="Tamura T."/>
        </authorList>
    </citation>
    <scope>NUCLEOTIDE SEQUENCE [LARGE SCALE GENOMIC DNA]</scope>
    <source>
        <strain evidence="2 3">NBRC 12839</strain>
    </source>
</reference>
<evidence type="ECO:0000256" key="1">
    <source>
        <dbReference type="SAM" id="Coils"/>
    </source>
</evidence>